<reference evidence="2 3" key="1">
    <citation type="journal article" date="2023" name="Genes (Basel)">
        <title>Chromosome-Level Genome Assembly and Circadian Gene Repertoire of the Patagonia Blennie Eleginops maclovinus-The Closest Ancestral Proxy of Antarctic Cryonotothenioids.</title>
        <authorList>
            <person name="Cheng C.C."/>
            <person name="Rivera-Colon A.G."/>
            <person name="Minhas B.F."/>
            <person name="Wilson L."/>
            <person name="Rayamajhi N."/>
            <person name="Vargas-Chacoff L."/>
            <person name="Catchen J.M."/>
        </authorList>
    </citation>
    <scope>NUCLEOTIDE SEQUENCE [LARGE SCALE GENOMIC DNA]</scope>
    <source>
        <strain evidence="2">JMC-PN-2008</strain>
    </source>
</reference>
<proteinExistence type="predicted"/>
<dbReference type="Proteomes" id="UP001346869">
    <property type="component" value="Unassembled WGS sequence"/>
</dbReference>
<comment type="caution">
    <text evidence="2">The sequence shown here is derived from an EMBL/GenBank/DDBJ whole genome shotgun (WGS) entry which is preliminary data.</text>
</comment>
<accession>A0AAN7XM86</accession>
<evidence type="ECO:0000313" key="2">
    <source>
        <dbReference type="EMBL" id="KAK5862999.1"/>
    </source>
</evidence>
<sequence>MIDALFPPGPEHVAEAQQNSSIWYSQVLSRRQIHFPPTPLGPPYLSLHDPSIPIIHPNVADTCPRFPKERQGKGGWGWGGSL</sequence>
<reference evidence="2 3" key="2">
    <citation type="journal article" date="2023" name="Mol. Biol. Evol.">
        <title>Genomics of Secondarily Temperate Adaptation in the Only Non-Antarctic Icefish.</title>
        <authorList>
            <person name="Rivera-Colon A.G."/>
            <person name="Rayamajhi N."/>
            <person name="Minhas B.F."/>
            <person name="Madrigal G."/>
            <person name="Bilyk K.T."/>
            <person name="Yoon V."/>
            <person name="Hune M."/>
            <person name="Gregory S."/>
            <person name="Cheng C.H.C."/>
            <person name="Catchen J.M."/>
        </authorList>
    </citation>
    <scope>NUCLEOTIDE SEQUENCE [LARGE SCALE GENOMIC DNA]</scope>
    <source>
        <strain evidence="2">JMC-PN-2008</strain>
    </source>
</reference>
<dbReference type="EMBL" id="JAUZQC010000011">
    <property type="protein sequence ID" value="KAK5862999.1"/>
    <property type="molecule type" value="Genomic_DNA"/>
</dbReference>
<keyword evidence="3" id="KW-1185">Reference proteome</keyword>
<protein>
    <submittedName>
        <fullName evidence="2">Uncharacterized protein</fullName>
    </submittedName>
</protein>
<name>A0AAN7XM86_ELEMC</name>
<organism evidence="2 3">
    <name type="scientific">Eleginops maclovinus</name>
    <name type="common">Patagonian blennie</name>
    <name type="synonym">Eleginus maclovinus</name>
    <dbReference type="NCBI Taxonomy" id="56733"/>
    <lineage>
        <taxon>Eukaryota</taxon>
        <taxon>Metazoa</taxon>
        <taxon>Chordata</taxon>
        <taxon>Craniata</taxon>
        <taxon>Vertebrata</taxon>
        <taxon>Euteleostomi</taxon>
        <taxon>Actinopterygii</taxon>
        <taxon>Neopterygii</taxon>
        <taxon>Teleostei</taxon>
        <taxon>Neoteleostei</taxon>
        <taxon>Acanthomorphata</taxon>
        <taxon>Eupercaria</taxon>
        <taxon>Perciformes</taxon>
        <taxon>Notothenioidei</taxon>
        <taxon>Eleginopidae</taxon>
        <taxon>Eleginops</taxon>
    </lineage>
</organism>
<dbReference type="AlphaFoldDB" id="A0AAN7XM86"/>
<feature type="region of interest" description="Disordered" evidence="1">
    <location>
        <begin position="63"/>
        <end position="82"/>
    </location>
</feature>
<gene>
    <name evidence="2" type="ORF">PBY51_000062</name>
</gene>
<evidence type="ECO:0000256" key="1">
    <source>
        <dbReference type="SAM" id="MobiDB-lite"/>
    </source>
</evidence>
<evidence type="ECO:0000313" key="3">
    <source>
        <dbReference type="Proteomes" id="UP001346869"/>
    </source>
</evidence>
<feature type="compositionally biased region" description="Gly residues" evidence="1">
    <location>
        <begin position="73"/>
        <end position="82"/>
    </location>
</feature>